<feature type="compositionally biased region" description="Basic and acidic residues" evidence="1">
    <location>
        <begin position="104"/>
        <end position="117"/>
    </location>
</feature>
<sequence length="117" mass="12361">GGDVSYADRPRTHTGSLGVPAAHGAPSGIRGRAAPLLRMRLHGDRRSHLRQSARGDDLLASRSGRRLVPHLPVATRAHAALCRTAVRGHAAAARRASARGAGQGREHLGDDPPVRRL</sequence>
<evidence type="ECO:0000313" key="2">
    <source>
        <dbReference type="EMBL" id="CAA9504273.1"/>
    </source>
</evidence>
<feature type="region of interest" description="Disordered" evidence="1">
    <location>
        <begin position="88"/>
        <end position="117"/>
    </location>
</feature>
<feature type="compositionally biased region" description="Low complexity" evidence="1">
    <location>
        <begin position="88"/>
        <end position="100"/>
    </location>
</feature>
<organism evidence="2">
    <name type="scientific">uncultured Solirubrobacteraceae bacterium</name>
    <dbReference type="NCBI Taxonomy" id="1162706"/>
    <lineage>
        <taxon>Bacteria</taxon>
        <taxon>Bacillati</taxon>
        <taxon>Actinomycetota</taxon>
        <taxon>Thermoleophilia</taxon>
        <taxon>Solirubrobacterales</taxon>
        <taxon>Solirubrobacteraceae</taxon>
        <taxon>environmental samples</taxon>
    </lineage>
</organism>
<accession>A0A6J4SSS8</accession>
<gene>
    <name evidence="2" type="ORF">AVDCRST_MAG69-2065</name>
</gene>
<feature type="non-terminal residue" evidence="2">
    <location>
        <position position="1"/>
    </location>
</feature>
<evidence type="ECO:0000256" key="1">
    <source>
        <dbReference type="SAM" id="MobiDB-lite"/>
    </source>
</evidence>
<proteinExistence type="predicted"/>
<dbReference type="AlphaFoldDB" id="A0A6J4SSS8"/>
<reference evidence="2" key="1">
    <citation type="submission" date="2020-02" db="EMBL/GenBank/DDBJ databases">
        <authorList>
            <person name="Meier V. D."/>
        </authorList>
    </citation>
    <scope>NUCLEOTIDE SEQUENCE</scope>
    <source>
        <strain evidence="2">AVDCRST_MAG69</strain>
    </source>
</reference>
<feature type="compositionally biased region" description="Basic and acidic residues" evidence="1">
    <location>
        <begin position="1"/>
        <end position="11"/>
    </location>
</feature>
<protein>
    <submittedName>
        <fullName evidence="2">Uncharacterized protein</fullName>
    </submittedName>
</protein>
<feature type="non-terminal residue" evidence="2">
    <location>
        <position position="117"/>
    </location>
</feature>
<feature type="region of interest" description="Disordered" evidence="1">
    <location>
        <begin position="1"/>
        <end position="30"/>
    </location>
</feature>
<dbReference type="EMBL" id="CADCVP010000223">
    <property type="protein sequence ID" value="CAA9504273.1"/>
    <property type="molecule type" value="Genomic_DNA"/>
</dbReference>
<name>A0A6J4SSS8_9ACTN</name>